<feature type="transmembrane region" description="Helical" evidence="1">
    <location>
        <begin position="185"/>
        <end position="203"/>
    </location>
</feature>
<feature type="transmembrane region" description="Helical" evidence="1">
    <location>
        <begin position="156"/>
        <end position="179"/>
    </location>
</feature>
<accession>A0A2U2BR08</accession>
<proteinExistence type="predicted"/>
<keyword evidence="1" id="KW-1133">Transmembrane helix</keyword>
<feature type="transmembrane region" description="Helical" evidence="1">
    <location>
        <begin position="15"/>
        <end position="36"/>
    </location>
</feature>
<organism evidence="2 3">
    <name type="scientific">Marinicauda salina</name>
    <dbReference type="NCBI Taxonomy" id="2135793"/>
    <lineage>
        <taxon>Bacteria</taxon>
        <taxon>Pseudomonadati</taxon>
        <taxon>Pseudomonadota</taxon>
        <taxon>Alphaproteobacteria</taxon>
        <taxon>Maricaulales</taxon>
        <taxon>Maricaulaceae</taxon>
        <taxon>Marinicauda</taxon>
    </lineage>
</organism>
<keyword evidence="1" id="KW-0472">Membrane</keyword>
<feature type="transmembrane region" description="Helical" evidence="1">
    <location>
        <begin position="82"/>
        <end position="106"/>
    </location>
</feature>
<dbReference type="AlphaFoldDB" id="A0A2U2BR08"/>
<dbReference type="Proteomes" id="UP000245168">
    <property type="component" value="Unassembled WGS sequence"/>
</dbReference>
<keyword evidence="1" id="KW-0812">Transmembrane</keyword>
<comment type="caution">
    <text evidence="2">The sequence shown here is derived from an EMBL/GenBank/DDBJ whole genome shotgun (WGS) entry which is preliminary data.</text>
</comment>
<name>A0A2U2BR08_9PROT</name>
<gene>
    <name evidence="2" type="ORF">DDZ18_13575</name>
</gene>
<dbReference type="RefSeq" id="WP_109253944.1">
    <property type="nucleotide sequence ID" value="NZ_QEXV01000007.1"/>
</dbReference>
<keyword evidence="3" id="KW-1185">Reference proteome</keyword>
<evidence type="ECO:0000256" key="1">
    <source>
        <dbReference type="SAM" id="Phobius"/>
    </source>
</evidence>
<evidence type="ECO:0000313" key="3">
    <source>
        <dbReference type="Proteomes" id="UP000245168"/>
    </source>
</evidence>
<protein>
    <submittedName>
        <fullName evidence="2">Uncharacterized protein</fullName>
    </submittedName>
</protein>
<feature type="transmembrane region" description="Helical" evidence="1">
    <location>
        <begin position="126"/>
        <end position="144"/>
    </location>
</feature>
<evidence type="ECO:0000313" key="2">
    <source>
        <dbReference type="EMBL" id="PWE16442.1"/>
    </source>
</evidence>
<sequence length="207" mass="20405">MNDAPETRQPLRIEAAAPAVGAITAAASALSIFVMAHHPTGHGMDAVIVHTGMITLMATVFFGMSVFSILRGGALVLAGLTAHGIALGANIGAGTISGFLVGALAAASDGGASQDVFLLLRAGNQVLAAMGVYATSVALVIWGADLVSRNGHAARLAGLAGLALGVIPAAALATGALALDIHGALAIYAAHAAFTALVGVLMLRRAV</sequence>
<reference evidence="3" key="1">
    <citation type="submission" date="2018-05" db="EMBL/GenBank/DDBJ databases">
        <authorList>
            <person name="Liu B.-T."/>
        </authorList>
    </citation>
    <scope>NUCLEOTIDE SEQUENCE [LARGE SCALE GENOMIC DNA]</scope>
    <source>
        <strain evidence="3">WD6-1</strain>
    </source>
</reference>
<feature type="transmembrane region" description="Helical" evidence="1">
    <location>
        <begin position="48"/>
        <end position="70"/>
    </location>
</feature>
<dbReference type="EMBL" id="QEXV01000007">
    <property type="protein sequence ID" value="PWE16442.1"/>
    <property type="molecule type" value="Genomic_DNA"/>
</dbReference>